<reference evidence="2 3" key="1">
    <citation type="submission" date="2019-03" db="EMBL/GenBank/DDBJ databases">
        <title>First draft genome of Liparis tanakae, snailfish: a comprehensive survey of snailfish specific genes.</title>
        <authorList>
            <person name="Kim W."/>
            <person name="Song I."/>
            <person name="Jeong J.-H."/>
            <person name="Kim D."/>
            <person name="Kim S."/>
            <person name="Ryu S."/>
            <person name="Song J.Y."/>
            <person name="Lee S.K."/>
        </authorList>
    </citation>
    <scope>NUCLEOTIDE SEQUENCE [LARGE SCALE GENOMIC DNA]</scope>
    <source>
        <tissue evidence="2">Muscle</tissue>
    </source>
</reference>
<feature type="region of interest" description="Disordered" evidence="1">
    <location>
        <begin position="80"/>
        <end position="118"/>
    </location>
</feature>
<dbReference type="Proteomes" id="UP000314294">
    <property type="component" value="Unassembled WGS sequence"/>
</dbReference>
<feature type="compositionally biased region" description="Polar residues" evidence="1">
    <location>
        <begin position="48"/>
        <end position="60"/>
    </location>
</feature>
<feature type="region of interest" description="Disordered" evidence="1">
    <location>
        <begin position="47"/>
        <end position="67"/>
    </location>
</feature>
<feature type="compositionally biased region" description="Polar residues" evidence="1">
    <location>
        <begin position="81"/>
        <end position="92"/>
    </location>
</feature>
<dbReference type="AlphaFoldDB" id="A0A4Z2FUA5"/>
<proteinExistence type="predicted"/>
<name>A0A4Z2FUA5_9TELE</name>
<evidence type="ECO:0000313" key="3">
    <source>
        <dbReference type="Proteomes" id="UP000314294"/>
    </source>
</evidence>
<evidence type="ECO:0000313" key="2">
    <source>
        <dbReference type="EMBL" id="TNN44601.1"/>
    </source>
</evidence>
<protein>
    <submittedName>
        <fullName evidence="2">Uncharacterized protein</fullName>
    </submittedName>
</protein>
<dbReference type="EMBL" id="SRLO01000894">
    <property type="protein sequence ID" value="TNN44601.1"/>
    <property type="molecule type" value="Genomic_DNA"/>
</dbReference>
<organism evidence="2 3">
    <name type="scientific">Liparis tanakae</name>
    <name type="common">Tanaka's snailfish</name>
    <dbReference type="NCBI Taxonomy" id="230148"/>
    <lineage>
        <taxon>Eukaryota</taxon>
        <taxon>Metazoa</taxon>
        <taxon>Chordata</taxon>
        <taxon>Craniata</taxon>
        <taxon>Vertebrata</taxon>
        <taxon>Euteleostomi</taxon>
        <taxon>Actinopterygii</taxon>
        <taxon>Neopterygii</taxon>
        <taxon>Teleostei</taxon>
        <taxon>Neoteleostei</taxon>
        <taxon>Acanthomorphata</taxon>
        <taxon>Eupercaria</taxon>
        <taxon>Perciformes</taxon>
        <taxon>Cottioidei</taxon>
        <taxon>Cottales</taxon>
        <taxon>Liparidae</taxon>
        <taxon>Liparis</taxon>
    </lineage>
</organism>
<accession>A0A4Z2FUA5</accession>
<comment type="caution">
    <text evidence="2">The sequence shown here is derived from an EMBL/GenBank/DDBJ whole genome shotgun (WGS) entry which is preliminary data.</text>
</comment>
<sequence>MLNEGGKNSPAETTSSIGTPISKAMNPSTENTTKPAKILVALFRQHSTKQSLQHTDNNKPALSRRRRGGALNVLHAEVANNPGQQETPSQVPVNLPQGHVIGSPQHAVTVGERASMRI</sequence>
<feature type="region of interest" description="Disordered" evidence="1">
    <location>
        <begin position="1"/>
        <end position="32"/>
    </location>
</feature>
<gene>
    <name evidence="2" type="ORF">EYF80_045203</name>
</gene>
<keyword evidence="3" id="KW-1185">Reference proteome</keyword>
<evidence type="ECO:0000256" key="1">
    <source>
        <dbReference type="SAM" id="MobiDB-lite"/>
    </source>
</evidence>
<feature type="compositionally biased region" description="Polar residues" evidence="1">
    <location>
        <begin position="10"/>
        <end position="32"/>
    </location>
</feature>